<organism evidence="2 3">
    <name type="scientific">Cryptosporidium xiaoi</name>
    <dbReference type="NCBI Taxonomy" id="659607"/>
    <lineage>
        <taxon>Eukaryota</taxon>
        <taxon>Sar</taxon>
        <taxon>Alveolata</taxon>
        <taxon>Apicomplexa</taxon>
        <taxon>Conoidasida</taxon>
        <taxon>Coccidia</taxon>
        <taxon>Eucoccidiorida</taxon>
        <taxon>Eimeriorina</taxon>
        <taxon>Cryptosporidiidae</taxon>
        <taxon>Cryptosporidium</taxon>
    </lineage>
</organism>
<dbReference type="PANTHER" id="PTHR21206">
    <property type="entry name" value="SLD5 PROTEIN"/>
    <property type="match status" value="1"/>
</dbReference>
<dbReference type="InterPro" id="IPR036224">
    <property type="entry name" value="GINS_bundle-like_dom_sf"/>
</dbReference>
<comment type="caution">
    <text evidence="2">The sequence shown here is derived from an EMBL/GenBank/DDBJ whole genome shotgun (WGS) entry which is preliminary data.</text>
</comment>
<dbReference type="EMBL" id="JAWDEY010000001">
    <property type="protein sequence ID" value="KAK6591250.1"/>
    <property type="molecule type" value="Genomic_DNA"/>
</dbReference>
<accession>A0AAV9Y3H4</accession>
<dbReference type="GO" id="GO:0006261">
    <property type="term" value="P:DNA-templated DNA replication"/>
    <property type="evidence" value="ECO:0007669"/>
    <property type="project" value="InterPro"/>
</dbReference>
<dbReference type="GO" id="GO:0000811">
    <property type="term" value="C:GINS complex"/>
    <property type="evidence" value="ECO:0007669"/>
    <property type="project" value="TreeGrafter"/>
</dbReference>
<feature type="region of interest" description="Disordered" evidence="1">
    <location>
        <begin position="150"/>
        <end position="172"/>
    </location>
</feature>
<keyword evidence="3" id="KW-1185">Reference proteome</keyword>
<dbReference type="PANTHER" id="PTHR21206:SF0">
    <property type="entry name" value="DNA REPLICATION COMPLEX GINS PROTEIN SLD5"/>
    <property type="match status" value="1"/>
</dbReference>
<dbReference type="SUPFAM" id="SSF158573">
    <property type="entry name" value="GINS helical bundle-like"/>
    <property type="match status" value="1"/>
</dbReference>
<reference evidence="2 3" key="1">
    <citation type="submission" date="2023-10" db="EMBL/GenBank/DDBJ databases">
        <title>Comparative genomics analysis reveals potential genetic determinants of host preference in Cryptosporidium xiaoi.</title>
        <authorList>
            <person name="Xiao L."/>
            <person name="Li J."/>
        </authorList>
    </citation>
    <scope>NUCLEOTIDE SEQUENCE [LARGE SCALE GENOMIC DNA]</scope>
    <source>
        <strain evidence="2 3">52996</strain>
    </source>
</reference>
<evidence type="ECO:0008006" key="4">
    <source>
        <dbReference type="Google" id="ProtNLM"/>
    </source>
</evidence>
<evidence type="ECO:0000256" key="1">
    <source>
        <dbReference type="SAM" id="MobiDB-lite"/>
    </source>
</evidence>
<evidence type="ECO:0000313" key="3">
    <source>
        <dbReference type="Proteomes" id="UP001311799"/>
    </source>
</evidence>
<dbReference type="Gene3D" id="1.20.58.1030">
    <property type="match status" value="1"/>
</dbReference>
<proteinExistence type="predicted"/>
<dbReference type="PIRSF" id="PIRSF007764">
    <property type="entry name" value="Sld5"/>
    <property type="match status" value="1"/>
</dbReference>
<dbReference type="Proteomes" id="UP001311799">
    <property type="component" value="Unassembled WGS sequence"/>
</dbReference>
<sequence>MEYLCEDSNFDKENLNVNNIGKHELDYIDNIYSVKNIGITEKEELAHIRKSHETIFSAWINELVSPELLEYYENEIKSLCYSINKEKEKQIMLRSERNYRDMIERVESDLINIHIYRSSCALRMYLRQRILKISEYPDFSIANSRLEGEREENEMCNEGDNENESKTNGRSFPNISEEEAMFALKLSRLQWKYLDDLVSKMKNTLATDNNVPIPSPSFHRVVRFQFKDSAENYHLELGSLENSVPTQFEDFLYNKDSNNNLDGIENLPGSNSDSQNEAEQTIDIEKGKIYTSKYEDIRNFLIQGRVQLWPWPPITSNRK</sequence>
<gene>
    <name evidence="2" type="ORF">RS030_101670</name>
</gene>
<evidence type="ECO:0000313" key="2">
    <source>
        <dbReference type="EMBL" id="KAK6591250.1"/>
    </source>
</evidence>
<protein>
    <recommendedName>
        <fullName evidence="4">GINS subunit domain-containing protein</fullName>
    </recommendedName>
</protein>
<feature type="compositionally biased region" description="Acidic residues" evidence="1">
    <location>
        <begin position="150"/>
        <end position="162"/>
    </location>
</feature>
<dbReference type="AlphaFoldDB" id="A0AAV9Y3H4"/>
<name>A0AAV9Y3H4_9CRYT</name>
<dbReference type="GO" id="GO:0000727">
    <property type="term" value="P:double-strand break repair via break-induced replication"/>
    <property type="evidence" value="ECO:0007669"/>
    <property type="project" value="TreeGrafter"/>
</dbReference>
<dbReference type="InterPro" id="IPR008591">
    <property type="entry name" value="GINS_Sld5"/>
</dbReference>